<dbReference type="AlphaFoldDB" id="A0A438KKP0"/>
<dbReference type="NCBIfam" id="TIGR00071">
    <property type="entry name" value="hisT_truA"/>
    <property type="match status" value="1"/>
</dbReference>
<evidence type="ECO:0000259" key="4">
    <source>
        <dbReference type="Pfam" id="PF01416"/>
    </source>
</evidence>
<reference evidence="5 6" key="1">
    <citation type="journal article" date="2018" name="PLoS Genet.">
        <title>Population sequencing reveals clonal diversity and ancestral inbreeding in the grapevine cultivar Chardonnay.</title>
        <authorList>
            <person name="Roach M.J."/>
            <person name="Johnson D.L."/>
            <person name="Bohlmann J."/>
            <person name="van Vuuren H.J."/>
            <person name="Jones S.J."/>
            <person name="Pretorius I.S."/>
            <person name="Schmidt S.A."/>
            <person name="Borneman A.R."/>
        </authorList>
    </citation>
    <scope>NUCLEOTIDE SEQUENCE [LARGE SCALE GENOMIC DNA]</scope>
    <source>
        <strain evidence="6">cv. Chardonnay</strain>
        <tissue evidence="5">Leaf</tissue>
    </source>
</reference>
<dbReference type="InterPro" id="IPR020097">
    <property type="entry name" value="PsdUridine_synth_TruA_a/b_dom"/>
</dbReference>
<dbReference type="InterPro" id="IPR020095">
    <property type="entry name" value="PsdUridine_synth_TruA_C"/>
</dbReference>
<evidence type="ECO:0000313" key="6">
    <source>
        <dbReference type="Proteomes" id="UP000288805"/>
    </source>
</evidence>
<sequence length="505" mass="54689">MSYGVVGGLAAPPLNVNANSSLSSCQSLSDGGGGSGGGGGGDSIHLGNTSASGYKWRLVIAYEGTRYSGWVFTLALDFFTFSLKLVVFMPWVPVWVLHNSVVIVTSVKVLLLPLLKYLGIMGGDDGNDIRGGGTGGNGGDSSGGIVAKVAEVVVALAIEAIATAFDCGGESSSGQVGSRGEGHIARRGWQYQQSPPTIQCIVEKALTRATKLEREDLYLVGASRTDTGVHAWGQVAHFLTPFNYDGLESIHAALNGLLPPDIRVREISPAVPEFHARFSAKSKIYHYKIYNDAVMDPFLRHYVYHSVYKLNTLAMREAAKHFTGKHDFSAFVNASHNDRSPNPVKNIFRFDVNEMGALLQLEVEGSGFLYRQVRNMVNHSVLSVYDPCSETLSISPVYSQPHLLHGGYCLHNGSLTGKSICLISSLQVALLLQIGREAIPPNIVPWILATRDRKELAKYALSAPPHGLCLMSVKYNEEHLQLPSGCPATSHGRHHTVRKCKLPFY</sequence>
<gene>
    <name evidence="5" type="primary">truA1_0</name>
    <name evidence="5" type="ORF">CK203_001634</name>
</gene>
<dbReference type="HAMAP" id="MF_00171">
    <property type="entry name" value="TruA"/>
    <property type="match status" value="1"/>
</dbReference>
<comment type="similarity">
    <text evidence="1">Belongs to the tRNA pseudouridine synthase TruA family.</text>
</comment>
<dbReference type="PANTHER" id="PTHR11142:SF0">
    <property type="entry name" value="TRNA PSEUDOURIDINE SYNTHASE-LIKE 1"/>
    <property type="match status" value="1"/>
</dbReference>
<dbReference type="Gene3D" id="3.30.70.660">
    <property type="entry name" value="Pseudouridine synthase I, catalytic domain, C-terminal subdomain"/>
    <property type="match status" value="2"/>
</dbReference>
<dbReference type="GO" id="GO:0003723">
    <property type="term" value="F:RNA binding"/>
    <property type="evidence" value="ECO:0007669"/>
    <property type="project" value="InterPro"/>
</dbReference>
<organism evidence="5 6">
    <name type="scientific">Vitis vinifera</name>
    <name type="common">Grape</name>
    <dbReference type="NCBI Taxonomy" id="29760"/>
    <lineage>
        <taxon>Eukaryota</taxon>
        <taxon>Viridiplantae</taxon>
        <taxon>Streptophyta</taxon>
        <taxon>Embryophyta</taxon>
        <taxon>Tracheophyta</taxon>
        <taxon>Spermatophyta</taxon>
        <taxon>Magnoliopsida</taxon>
        <taxon>eudicotyledons</taxon>
        <taxon>Gunneridae</taxon>
        <taxon>Pentapetalae</taxon>
        <taxon>rosids</taxon>
        <taxon>Vitales</taxon>
        <taxon>Vitaceae</taxon>
        <taxon>Viteae</taxon>
        <taxon>Vitis</taxon>
    </lineage>
</organism>
<evidence type="ECO:0000256" key="1">
    <source>
        <dbReference type="ARBA" id="ARBA00009375"/>
    </source>
</evidence>
<dbReference type="Gene3D" id="3.30.70.580">
    <property type="entry name" value="Pseudouridine synthase I, catalytic domain, N-terminal subdomain"/>
    <property type="match status" value="1"/>
</dbReference>
<feature type="domain" description="Pseudouridine synthase I TruA alpha/beta" evidence="4">
    <location>
        <begin position="318"/>
        <end position="380"/>
    </location>
</feature>
<name>A0A438KKP0_VITVI</name>
<proteinExistence type="inferred from homology"/>
<dbReference type="InterPro" id="IPR020103">
    <property type="entry name" value="PsdUridine_synth_cat_dom_sf"/>
</dbReference>
<evidence type="ECO:0000256" key="3">
    <source>
        <dbReference type="ARBA" id="ARBA00023235"/>
    </source>
</evidence>
<keyword evidence="3" id="KW-0413">Isomerase</keyword>
<keyword evidence="2" id="KW-0819">tRNA processing</keyword>
<dbReference type="InterPro" id="IPR001406">
    <property type="entry name" value="PsdUridine_synth_TruA"/>
</dbReference>
<dbReference type="EMBL" id="QGNW01000004">
    <property type="protein sequence ID" value="RVX21776.1"/>
    <property type="molecule type" value="Genomic_DNA"/>
</dbReference>
<dbReference type="SUPFAM" id="SSF55120">
    <property type="entry name" value="Pseudouridine synthase"/>
    <property type="match status" value="1"/>
</dbReference>
<evidence type="ECO:0000256" key="2">
    <source>
        <dbReference type="ARBA" id="ARBA00022694"/>
    </source>
</evidence>
<dbReference type="GO" id="GO:0008033">
    <property type="term" value="P:tRNA processing"/>
    <property type="evidence" value="ECO:0007669"/>
    <property type="project" value="UniProtKB-KW"/>
</dbReference>
<protein>
    <submittedName>
        <fullName evidence="5">tRNA pseudouridine synthase A 1</fullName>
    </submittedName>
</protein>
<dbReference type="Pfam" id="PF01416">
    <property type="entry name" value="PseudoU_synth_1"/>
    <property type="match status" value="2"/>
</dbReference>
<dbReference type="InterPro" id="IPR020094">
    <property type="entry name" value="TruA/RsuA/RluB/E/F_N"/>
</dbReference>
<evidence type="ECO:0000313" key="5">
    <source>
        <dbReference type="EMBL" id="RVX21776.1"/>
    </source>
</evidence>
<comment type="caution">
    <text evidence="5">The sequence shown here is derived from an EMBL/GenBank/DDBJ whole genome shotgun (WGS) entry which is preliminary data.</text>
</comment>
<dbReference type="Proteomes" id="UP000288805">
    <property type="component" value="Unassembled WGS sequence"/>
</dbReference>
<dbReference type="CDD" id="cd02570">
    <property type="entry name" value="PseudoU_synth_EcTruA"/>
    <property type="match status" value="1"/>
</dbReference>
<dbReference type="GO" id="GO:0009982">
    <property type="term" value="F:pseudouridine synthase activity"/>
    <property type="evidence" value="ECO:0007669"/>
    <property type="project" value="InterPro"/>
</dbReference>
<accession>A0A438KKP0</accession>
<dbReference type="GO" id="GO:0001522">
    <property type="term" value="P:pseudouridine synthesis"/>
    <property type="evidence" value="ECO:0007669"/>
    <property type="project" value="InterPro"/>
</dbReference>
<feature type="domain" description="Pseudouridine synthase I TruA alpha/beta" evidence="4">
    <location>
        <begin position="428"/>
        <end position="476"/>
    </location>
</feature>
<dbReference type="PANTHER" id="PTHR11142">
    <property type="entry name" value="PSEUDOURIDYLATE SYNTHASE"/>
    <property type="match status" value="1"/>
</dbReference>